<name>A0AA39V359_9AGAR</name>
<evidence type="ECO:0000313" key="2">
    <source>
        <dbReference type="EMBL" id="KAK0503715.1"/>
    </source>
</evidence>
<dbReference type="EMBL" id="JAUEPU010000003">
    <property type="protein sequence ID" value="KAK0503715.1"/>
    <property type="molecule type" value="Genomic_DNA"/>
</dbReference>
<organism evidence="2 3">
    <name type="scientific">Armillaria luteobubalina</name>
    <dbReference type="NCBI Taxonomy" id="153913"/>
    <lineage>
        <taxon>Eukaryota</taxon>
        <taxon>Fungi</taxon>
        <taxon>Dikarya</taxon>
        <taxon>Basidiomycota</taxon>
        <taxon>Agaricomycotina</taxon>
        <taxon>Agaricomycetes</taxon>
        <taxon>Agaricomycetidae</taxon>
        <taxon>Agaricales</taxon>
        <taxon>Marasmiineae</taxon>
        <taxon>Physalacriaceae</taxon>
        <taxon>Armillaria</taxon>
    </lineage>
</organism>
<dbReference type="Proteomes" id="UP001175228">
    <property type="component" value="Unassembled WGS sequence"/>
</dbReference>
<protein>
    <submittedName>
        <fullName evidence="2">Uncharacterized protein</fullName>
    </submittedName>
</protein>
<reference evidence="2" key="1">
    <citation type="submission" date="2023-06" db="EMBL/GenBank/DDBJ databases">
        <authorList>
            <consortium name="Lawrence Berkeley National Laboratory"/>
            <person name="Ahrendt S."/>
            <person name="Sahu N."/>
            <person name="Indic B."/>
            <person name="Wong-Bajracharya J."/>
            <person name="Merenyi Z."/>
            <person name="Ke H.-M."/>
            <person name="Monk M."/>
            <person name="Kocsube S."/>
            <person name="Drula E."/>
            <person name="Lipzen A."/>
            <person name="Balint B."/>
            <person name="Henrissat B."/>
            <person name="Andreopoulos B."/>
            <person name="Martin F.M."/>
            <person name="Harder C.B."/>
            <person name="Rigling D."/>
            <person name="Ford K.L."/>
            <person name="Foster G.D."/>
            <person name="Pangilinan J."/>
            <person name="Papanicolaou A."/>
            <person name="Barry K."/>
            <person name="LaButti K."/>
            <person name="Viragh M."/>
            <person name="Koriabine M."/>
            <person name="Yan M."/>
            <person name="Riley R."/>
            <person name="Champramary S."/>
            <person name="Plett K.L."/>
            <person name="Tsai I.J."/>
            <person name="Slot J."/>
            <person name="Sipos G."/>
            <person name="Plett J."/>
            <person name="Nagy L.G."/>
            <person name="Grigoriev I.V."/>
        </authorList>
    </citation>
    <scope>NUCLEOTIDE SEQUENCE</scope>
    <source>
        <strain evidence="2">HWK02</strain>
    </source>
</reference>
<keyword evidence="3" id="KW-1185">Reference proteome</keyword>
<feature type="region of interest" description="Disordered" evidence="1">
    <location>
        <begin position="180"/>
        <end position="215"/>
    </location>
</feature>
<proteinExistence type="predicted"/>
<gene>
    <name evidence="2" type="ORF">EDD18DRAFT_1411176</name>
</gene>
<accession>A0AA39V359</accession>
<feature type="compositionally biased region" description="Basic and acidic residues" evidence="1">
    <location>
        <begin position="189"/>
        <end position="202"/>
    </location>
</feature>
<evidence type="ECO:0000256" key="1">
    <source>
        <dbReference type="SAM" id="MobiDB-lite"/>
    </source>
</evidence>
<comment type="caution">
    <text evidence="2">The sequence shown here is derived from an EMBL/GenBank/DDBJ whole genome shotgun (WGS) entry which is preliminary data.</text>
</comment>
<sequence>MQGQVSQQYFPRNVNQFRRPVHLWYLTTGGQTFTTRMDDKTTTYEDGPINGTSEQILFVFDLSIVQQALPTSKKVRMSSFHDDYNGGDLDRGVKTTRSSRNKFCTTPASKKLLHSSVFSPRSQAVNSNGSWRKDKSRLEICSTAVFQSRPSQCATYGVWPYSLSLVIDYRKAVTTGSFNEIRGQGGDEGTSRRRDACGDHNQDSASSTSPIFASALGPGSPQVALRRALDSFDETARAFGLWVMRMRGEIKAWSVGYGFGG</sequence>
<dbReference type="AlphaFoldDB" id="A0AA39V359"/>
<evidence type="ECO:0000313" key="3">
    <source>
        <dbReference type="Proteomes" id="UP001175228"/>
    </source>
</evidence>